<dbReference type="Proteomes" id="UP001153076">
    <property type="component" value="Unassembled WGS sequence"/>
</dbReference>
<dbReference type="AlphaFoldDB" id="A0A9Q1QJR0"/>
<feature type="compositionally biased region" description="Basic and acidic residues" evidence="1">
    <location>
        <begin position="141"/>
        <end position="157"/>
    </location>
</feature>
<evidence type="ECO:0000256" key="1">
    <source>
        <dbReference type="SAM" id="MobiDB-lite"/>
    </source>
</evidence>
<evidence type="ECO:0000313" key="3">
    <source>
        <dbReference type="Proteomes" id="UP001153076"/>
    </source>
</evidence>
<accession>A0A9Q1QJR0</accession>
<reference evidence="2" key="1">
    <citation type="submission" date="2022-04" db="EMBL/GenBank/DDBJ databases">
        <title>Carnegiea gigantea Genome sequencing and assembly v2.</title>
        <authorList>
            <person name="Copetti D."/>
            <person name="Sanderson M.J."/>
            <person name="Burquez A."/>
            <person name="Wojciechowski M.F."/>
        </authorList>
    </citation>
    <scope>NUCLEOTIDE SEQUENCE</scope>
    <source>
        <strain evidence="2">SGP5-SGP5p</strain>
        <tissue evidence="2">Aerial part</tissue>
    </source>
</reference>
<name>A0A9Q1QJR0_9CARY</name>
<comment type="caution">
    <text evidence="2">The sequence shown here is derived from an EMBL/GenBank/DDBJ whole genome shotgun (WGS) entry which is preliminary data.</text>
</comment>
<gene>
    <name evidence="2" type="ORF">Cgig2_026593</name>
</gene>
<protein>
    <submittedName>
        <fullName evidence="2">Uncharacterized protein</fullName>
    </submittedName>
</protein>
<organism evidence="2 3">
    <name type="scientific">Carnegiea gigantea</name>
    <dbReference type="NCBI Taxonomy" id="171969"/>
    <lineage>
        <taxon>Eukaryota</taxon>
        <taxon>Viridiplantae</taxon>
        <taxon>Streptophyta</taxon>
        <taxon>Embryophyta</taxon>
        <taxon>Tracheophyta</taxon>
        <taxon>Spermatophyta</taxon>
        <taxon>Magnoliopsida</taxon>
        <taxon>eudicotyledons</taxon>
        <taxon>Gunneridae</taxon>
        <taxon>Pentapetalae</taxon>
        <taxon>Caryophyllales</taxon>
        <taxon>Cactineae</taxon>
        <taxon>Cactaceae</taxon>
        <taxon>Cactoideae</taxon>
        <taxon>Echinocereeae</taxon>
        <taxon>Carnegiea</taxon>
    </lineage>
</organism>
<dbReference type="EMBL" id="JAKOGI010000099">
    <property type="protein sequence ID" value="KAJ8444389.1"/>
    <property type="molecule type" value="Genomic_DNA"/>
</dbReference>
<proteinExistence type="predicted"/>
<evidence type="ECO:0000313" key="2">
    <source>
        <dbReference type="EMBL" id="KAJ8444389.1"/>
    </source>
</evidence>
<sequence>MINLKRLSSTRRICGWECTSWKLPSKKRNRATGEWFANKVGTFLDYDDSDIWGWTKSIRVWWTLDIFKPLQKGRILTVEGKAKWIQQLKHKRLPRIWLETDQGAHIYLDSQARSASLLYTFMPHLLPTPSLPPNLPLDPASPRERESERAERGRAEREEEETQQCGTDLKAWDLADRFSGSIYTEPEADAAISGLGRKVVKVVREYVDAQDKFMAPSGNYEWVWKSPSLGTWKENFDALNLNGADHGWGSWLPLPQEKEVYLGCQHQRTGSRSTTIRIVFGLHSGMHEPVRGSRGQPANQTRPCRNSNYLAMNSSNGEWPSCRITKQCHEGIKMNAVECDRNSSRKTEAKVISMGSCMEDLS</sequence>
<keyword evidence="3" id="KW-1185">Reference proteome</keyword>
<feature type="region of interest" description="Disordered" evidence="1">
    <location>
        <begin position="130"/>
        <end position="165"/>
    </location>
</feature>